<evidence type="ECO:0000313" key="1">
    <source>
        <dbReference type="EMBL" id="CAE8661062.1"/>
    </source>
</evidence>
<proteinExistence type="predicted"/>
<feature type="non-terminal residue" evidence="1">
    <location>
        <position position="244"/>
    </location>
</feature>
<dbReference type="Proteomes" id="UP000626109">
    <property type="component" value="Unassembled WGS sequence"/>
</dbReference>
<protein>
    <submittedName>
        <fullName evidence="1">Uncharacterized protein</fullName>
    </submittedName>
</protein>
<name>A0A813J165_POLGL</name>
<evidence type="ECO:0000313" key="2">
    <source>
        <dbReference type="Proteomes" id="UP000626109"/>
    </source>
</evidence>
<reference evidence="1" key="1">
    <citation type="submission" date="2021-02" db="EMBL/GenBank/DDBJ databases">
        <authorList>
            <person name="Dougan E. K."/>
            <person name="Rhodes N."/>
            <person name="Thang M."/>
            <person name="Chan C."/>
        </authorList>
    </citation>
    <scope>NUCLEOTIDE SEQUENCE</scope>
</reference>
<accession>A0A813J165</accession>
<dbReference type="EMBL" id="CAJNNW010017535">
    <property type="protein sequence ID" value="CAE8661062.1"/>
    <property type="molecule type" value="Genomic_DNA"/>
</dbReference>
<comment type="caution">
    <text evidence="1">The sequence shown here is derived from an EMBL/GenBank/DDBJ whole genome shotgun (WGS) entry which is preliminary data.</text>
</comment>
<dbReference type="AlphaFoldDB" id="A0A813J165"/>
<organism evidence="1 2">
    <name type="scientific">Polarella glacialis</name>
    <name type="common">Dinoflagellate</name>
    <dbReference type="NCBI Taxonomy" id="89957"/>
    <lineage>
        <taxon>Eukaryota</taxon>
        <taxon>Sar</taxon>
        <taxon>Alveolata</taxon>
        <taxon>Dinophyceae</taxon>
        <taxon>Suessiales</taxon>
        <taxon>Suessiaceae</taxon>
        <taxon>Polarella</taxon>
    </lineage>
</organism>
<gene>
    <name evidence="1" type="ORF">PGLA2088_LOCUS14397</name>
</gene>
<sequence>PCGTLRSFVFPTRDCVLNSGSTTSIGLGHARLRAPPKQFRASDLRSRGFLLFLIVGAVASPASRGPERTAWSQARFHSLRSAAKREGRGELTIARAGKAAASGGLSGVPDFVCGSIEELGIRPGDVRVFIDGDCVPLPFYKWMGQLVAQVRVVVFVACRKGMPNNSLVRSKLLQAGVPRDRLFIKQSYEYAENAADAILTFLFGRYAGARNYLISDDRKWFKEVMHLDPKLCTVWITSDKFRAP</sequence>